<organism evidence="2 3">
    <name type="scientific">Sinisalibacter aestuarii</name>
    <dbReference type="NCBI Taxonomy" id="2949426"/>
    <lineage>
        <taxon>Bacteria</taxon>
        <taxon>Pseudomonadati</taxon>
        <taxon>Pseudomonadota</taxon>
        <taxon>Alphaproteobacteria</taxon>
        <taxon>Rhodobacterales</taxon>
        <taxon>Roseobacteraceae</taxon>
        <taxon>Sinisalibacter</taxon>
    </lineage>
</organism>
<name>A0ABQ5LSM2_9RHOB</name>
<keyword evidence="1" id="KW-0732">Signal</keyword>
<evidence type="ECO:0000313" key="3">
    <source>
        <dbReference type="Proteomes" id="UP001144205"/>
    </source>
</evidence>
<keyword evidence="3" id="KW-1185">Reference proteome</keyword>
<feature type="chain" id="PRO_5046029988" description="CNP1-like uncharacterized domain-containing protein" evidence="1">
    <location>
        <begin position="19"/>
        <end position="156"/>
    </location>
</feature>
<accession>A0ABQ5LSM2</accession>
<dbReference type="EMBL" id="BROH01000004">
    <property type="protein sequence ID" value="GKY87987.1"/>
    <property type="molecule type" value="Genomic_DNA"/>
</dbReference>
<evidence type="ECO:0000313" key="2">
    <source>
        <dbReference type="EMBL" id="GKY87987.1"/>
    </source>
</evidence>
<evidence type="ECO:0000256" key="1">
    <source>
        <dbReference type="SAM" id="SignalP"/>
    </source>
</evidence>
<comment type="caution">
    <text evidence="2">The sequence shown here is derived from an EMBL/GenBank/DDBJ whole genome shotgun (WGS) entry which is preliminary data.</text>
</comment>
<protein>
    <recommendedName>
        <fullName evidence="4">CNP1-like uncharacterized domain-containing protein</fullName>
    </recommendedName>
</protein>
<reference evidence="2" key="1">
    <citation type="journal article" date="2023" name="Int. J. Syst. Evol. Microbiol.">
        <title>Sinisalibacter aestuarii sp. nov., isolated from estuarine sediment of the Arakawa River.</title>
        <authorList>
            <person name="Arafat S.T."/>
            <person name="Hirano S."/>
            <person name="Sato A."/>
            <person name="Takeuchi K."/>
            <person name="Yasuda T."/>
            <person name="Terahara T."/>
            <person name="Hamada M."/>
            <person name="Kobayashi T."/>
        </authorList>
    </citation>
    <scope>NUCLEOTIDE SEQUENCE</scope>
    <source>
        <strain evidence="2">B-399</strain>
    </source>
</reference>
<gene>
    <name evidence="2" type="ORF">STA1M1_18560</name>
</gene>
<evidence type="ECO:0008006" key="4">
    <source>
        <dbReference type="Google" id="ProtNLM"/>
    </source>
</evidence>
<feature type="signal peptide" evidence="1">
    <location>
        <begin position="1"/>
        <end position="18"/>
    </location>
</feature>
<sequence length="156" mass="17210">MVRILVALSLVLGLTACSDGNFSLNPFNWFTTPGEEDWVALEPEGGWDATEDRRLVVDQVTALRIERTTAGVIVHATGLPPRLGYWDAELEAENDGEPVNGVMSYRFRIATPRWATAASTPYARTVHVAQFISNAELRDVRTIRVVGERNALTAGR</sequence>
<dbReference type="RefSeq" id="WP_281841979.1">
    <property type="nucleotide sequence ID" value="NZ_BROH01000004.1"/>
</dbReference>
<proteinExistence type="predicted"/>
<dbReference type="Proteomes" id="UP001144205">
    <property type="component" value="Unassembled WGS sequence"/>
</dbReference>
<dbReference type="PROSITE" id="PS51257">
    <property type="entry name" value="PROKAR_LIPOPROTEIN"/>
    <property type="match status" value="1"/>
</dbReference>